<organism evidence="1 2">
    <name type="scientific">Carnobacterium maltaromaticum</name>
    <name type="common">Carnobacterium piscicola</name>
    <dbReference type="NCBI Taxonomy" id="2751"/>
    <lineage>
        <taxon>Bacteria</taxon>
        <taxon>Bacillati</taxon>
        <taxon>Bacillota</taxon>
        <taxon>Bacilli</taxon>
        <taxon>Lactobacillales</taxon>
        <taxon>Carnobacteriaceae</taxon>
        <taxon>Carnobacterium</taxon>
    </lineage>
</organism>
<proteinExistence type="predicted"/>
<gene>
    <name evidence="1" type="ORF">RAK27_18800</name>
</gene>
<comment type="caution">
    <text evidence="1">The sequence shown here is derived from an EMBL/GenBank/DDBJ whole genome shotgun (WGS) entry which is preliminary data.</text>
</comment>
<evidence type="ECO:0000313" key="1">
    <source>
        <dbReference type="EMBL" id="MDZ5760695.1"/>
    </source>
</evidence>
<dbReference type="AlphaFoldDB" id="A0AAW9K4I2"/>
<protein>
    <submittedName>
        <fullName evidence="1">Uncharacterized protein</fullName>
    </submittedName>
</protein>
<reference evidence="1" key="1">
    <citation type="submission" date="2023-08" db="EMBL/GenBank/DDBJ databases">
        <title>Genomic characterization of piscicolin 126 produced by Carnobacterium maltaromaticum CM22 strain isolated from salmon (Salmo salar).</title>
        <authorList>
            <person name="Gonzalez-Gragera E."/>
            <person name="Garcia-Lopez J.D."/>
            <person name="Teso-Perez C."/>
            <person name="Gimenez-Hernandez I."/>
            <person name="Peralta-Sanchez J.M."/>
            <person name="Valdivia E."/>
            <person name="Montalban-Lopez M."/>
            <person name="Martin-Platero A.M."/>
            <person name="Banos A."/>
            <person name="Martinez-Bueno M."/>
        </authorList>
    </citation>
    <scope>NUCLEOTIDE SEQUENCE</scope>
    <source>
        <strain evidence="1">CM22</strain>
    </source>
</reference>
<accession>A0AAW9K4I2</accession>
<dbReference type="EMBL" id="JAVBVO010000024">
    <property type="protein sequence ID" value="MDZ5760695.1"/>
    <property type="molecule type" value="Genomic_DNA"/>
</dbReference>
<evidence type="ECO:0000313" key="2">
    <source>
        <dbReference type="Proteomes" id="UP001290462"/>
    </source>
</evidence>
<sequence>MKNRILDTKKRKLVEPIDLFCQPIKLNENQKLVYDYINESLSESGDYFLAVKSLVNLCYFPFRKEQGNEIVYAYQKLSKKEQQEILQLLVNQN</sequence>
<name>A0AAW9K4I2_CARML</name>
<dbReference type="RefSeq" id="WP_322809850.1">
    <property type="nucleotide sequence ID" value="NZ_JAVBVO010000024.1"/>
</dbReference>
<dbReference type="Proteomes" id="UP001290462">
    <property type="component" value="Unassembled WGS sequence"/>
</dbReference>